<protein>
    <submittedName>
        <fullName evidence="3">Heterochromatin protein 1-binding protein 3</fullName>
    </submittedName>
</protein>
<organism evidence="3 4">
    <name type="scientific">Elysia marginata</name>
    <dbReference type="NCBI Taxonomy" id="1093978"/>
    <lineage>
        <taxon>Eukaryota</taxon>
        <taxon>Metazoa</taxon>
        <taxon>Spiralia</taxon>
        <taxon>Lophotrochozoa</taxon>
        <taxon>Mollusca</taxon>
        <taxon>Gastropoda</taxon>
        <taxon>Heterobranchia</taxon>
        <taxon>Euthyneura</taxon>
        <taxon>Panpulmonata</taxon>
        <taxon>Sacoglossa</taxon>
        <taxon>Placobranchoidea</taxon>
        <taxon>Plakobranchidae</taxon>
        <taxon>Elysia</taxon>
    </lineage>
</organism>
<dbReference type="Proteomes" id="UP000762676">
    <property type="component" value="Unassembled WGS sequence"/>
</dbReference>
<dbReference type="InterPro" id="IPR036390">
    <property type="entry name" value="WH_DNA-bd_sf"/>
</dbReference>
<feature type="compositionally biased region" description="Acidic residues" evidence="1">
    <location>
        <begin position="581"/>
        <end position="590"/>
    </location>
</feature>
<keyword evidence="4" id="KW-1185">Reference proteome</keyword>
<dbReference type="AlphaFoldDB" id="A0AAV4HVC9"/>
<dbReference type="SMART" id="SM00526">
    <property type="entry name" value="H15"/>
    <property type="match status" value="1"/>
</dbReference>
<gene>
    <name evidence="3" type="ORF">ElyMa_002836100</name>
</gene>
<feature type="region of interest" description="Disordered" evidence="1">
    <location>
        <begin position="238"/>
        <end position="320"/>
    </location>
</feature>
<dbReference type="InterPro" id="IPR036388">
    <property type="entry name" value="WH-like_DNA-bd_sf"/>
</dbReference>
<feature type="compositionally biased region" description="Low complexity" evidence="1">
    <location>
        <begin position="672"/>
        <end position="683"/>
    </location>
</feature>
<dbReference type="Pfam" id="PF00538">
    <property type="entry name" value="Linker_histone"/>
    <property type="match status" value="3"/>
</dbReference>
<feature type="compositionally biased region" description="Basic and acidic residues" evidence="1">
    <location>
        <begin position="246"/>
        <end position="261"/>
    </location>
</feature>
<dbReference type="GO" id="GO:0000786">
    <property type="term" value="C:nucleosome"/>
    <property type="evidence" value="ECO:0007669"/>
    <property type="project" value="InterPro"/>
</dbReference>
<feature type="compositionally biased region" description="Basic residues" evidence="1">
    <location>
        <begin position="551"/>
        <end position="576"/>
    </location>
</feature>
<evidence type="ECO:0000313" key="4">
    <source>
        <dbReference type="Proteomes" id="UP000762676"/>
    </source>
</evidence>
<feature type="region of interest" description="Disordered" evidence="1">
    <location>
        <begin position="480"/>
        <end position="740"/>
    </location>
</feature>
<evidence type="ECO:0000256" key="1">
    <source>
        <dbReference type="SAM" id="MobiDB-lite"/>
    </source>
</evidence>
<reference evidence="3 4" key="1">
    <citation type="journal article" date="2021" name="Elife">
        <title>Chloroplast acquisition without the gene transfer in kleptoplastic sea slugs, Plakobranchus ocellatus.</title>
        <authorList>
            <person name="Maeda T."/>
            <person name="Takahashi S."/>
            <person name="Yoshida T."/>
            <person name="Shimamura S."/>
            <person name="Takaki Y."/>
            <person name="Nagai Y."/>
            <person name="Toyoda A."/>
            <person name="Suzuki Y."/>
            <person name="Arimoto A."/>
            <person name="Ishii H."/>
            <person name="Satoh N."/>
            <person name="Nishiyama T."/>
            <person name="Hasebe M."/>
            <person name="Maruyama T."/>
            <person name="Minagawa J."/>
            <person name="Obokata J."/>
            <person name="Shigenobu S."/>
        </authorList>
    </citation>
    <scope>NUCLEOTIDE SEQUENCE [LARGE SCALE GENOMIC DNA]</scope>
</reference>
<dbReference type="Gene3D" id="1.10.10.10">
    <property type="entry name" value="Winged helix-like DNA-binding domain superfamily/Winged helix DNA-binding domain"/>
    <property type="match status" value="4"/>
</dbReference>
<dbReference type="PROSITE" id="PS51504">
    <property type="entry name" value="H15"/>
    <property type="match status" value="1"/>
</dbReference>
<evidence type="ECO:0000259" key="2">
    <source>
        <dbReference type="PROSITE" id="PS51504"/>
    </source>
</evidence>
<dbReference type="GO" id="GO:0003677">
    <property type="term" value="F:DNA binding"/>
    <property type="evidence" value="ECO:0007669"/>
    <property type="project" value="InterPro"/>
</dbReference>
<feature type="compositionally biased region" description="Basic and acidic residues" evidence="1">
    <location>
        <begin position="291"/>
        <end position="312"/>
    </location>
</feature>
<dbReference type="EMBL" id="BMAT01005879">
    <property type="protein sequence ID" value="GFS01343.1"/>
    <property type="molecule type" value="Genomic_DNA"/>
</dbReference>
<dbReference type="InterPro" id="IPR005818">
    <property type="entry name" value="Histone_H1/H5_H15"/>
</dbReference>
<feature type="region of interest" description="Disordered" evidence="1">
    <location>
        <begin position="13"/>
        <end position="64"/>
    </location>
</feature>
<feature type="domain" description="H15" evidence="2">
    <location>
        <begin position="398"/>
        <end position="473"/>
    </location>
</feature>
<comment type="caution">
    <text evidence="3">The sequence shown here is derived from an EMBL/GenBank/DDBJ whole genome shotgun (WGS) entry which is preliminary data.</text>
</comment>
<sequence>MPAIKKKWIKANQEVNEAESNENNDGSTLGDEDKEQVAKDSSMKGSGSSPAKSKKRSVDPLRGLDGEVLQEKRKRFVPPAEAKLSDWLDSNLEKRIDVTLSLVQLYKYYTELCQGQESDIMDATAFNRMIKKKFGKTFGIKESSVYKSILKERNLNQKKAGGGVKLKEIAHEAINHFGNPWTGVRFFSLKQYVGTKYPFLKIDQRPKILKRILEMGVGYGQIDLVKGIGMAGFYRLPGAEPPKPSVKQDKDAGKEESKADEGSSADSIDAAETKDKEDPTKTGPKAGTGAADKEEKTDKPKEAKPKKQEKCNLKRISHGNPKKIEDTFPLAITFQSAPKTASIVKIRRYIQDHYKEIVGDSRWRKAVEGGAEKGHWEYISGSGITGKLHLQMDDFDPDSDNLQDMICAAIIACHEPKAASGNQIKKYISRYHPDFNVDTKPDRFKKALIRAAEKNMIVQVSGLGANGSFELRDIFIPSPKILSGEDASSGEEDDSESSDDEPAYVPKGTKSRGSSQKKPVKRQEVVRKPPAALKKAAPPKKPVKKEPVGRGKGKAPPKKGVQKLSRKKAKSPKSKKLHLEDSEEEEEEVEYTPRKSQSRGGVPSSKKKVSKSKKPISLEKPQRQQRRSPSPSEDDDEPPEYTSRKSQSRGKPASTARPSKEQKTSSKKSESKSSSSRASSSSPSKKKVVRTATKGGSSITTLKFSLPIESDGGDADSEPEYTPRKSTSRGGSLSSRKTKR</sequence>
<feature type="compositionally biased region" description="Basic and acidic residues" evidence="1">
    <location>
        <begin position="658"/>
        <end position="671"/>
    </location>
</feature>
<feature type="compositionally biased region" description="Polar residues" evidence="1">
    <location>
        <begin position="724"/>
        <end position="740"/>
    </location>
</feature>
<proteinExistence type="predicted"/>
<feature type="compositionally biased region" description="Acidic residues" evidence="1">
    <location>
        <begin position="488"/>
        <end position="502"/>
    </location>
</feature>
<dbReference type="SUPFAM" id="SSF46785">
    <property type="entry name" value="Winged helix' DNA-binding domain"/>
    <property type="match status" value="2"/>
</dbReference>
<evidence type="ECO:0000313" key="3">
    <source>
        <dbReference type="EMBL" id="GFS01343.1"/>
    </source>
</evidence>
<feature type="compositionally biased region" description="Polar residues" evidence="1">
    <location>
        <begin position="694"/>
        <end position="703"/>
    </location>
</feature>
<dbReference type="GO" id="GO:0006334">
    <property type="term" value="P:nucleosome assembly"/>
    <property type="evidence" value="ECO:0007669"/>
    <property type="project" value="InterPro"/>
</dbReference>
<feature type="compositionally biased region" description="Basic and acidic residues" evidence="1">
    <location>
        <begin position="271"/>
        <end position="280"/>
    </location>
</feature>
<feature type="compositionally biased region" description="Basic residues" evidence="1">
    <location>
        <begin position="605"/>
        <end position="614"/>
    </location>
</feature>
<accession>A0AAV4HVC9</accession>
<name>A0AAV4HVC9_9GAST</name>